<name>A0AA46P0A3_9NOCA</name>
<proteinExistence type="predicted"/>
<accession>A0AA46P0A3</accession>
<organism evidence="1 2">
    <name type="scientific">Rhodococcus aetherivorans</name>
    <dbReference type="NCBI Taxonomy" id="191292"/>
    <lineage>
        <taxon>Bacteria</taxon>
        <taxon>Bacillati</taxon>
        <taxon>Actinomycetota</taxon>
        <taxon>Actinomycetes</taxon>
        <taxon>Mycobacteriales</taxon>
        <taxon>Nocardiaceae</taxon>
        <taxon>Rhodococcus</taxon>
    </lineage>
</organism>
<dbReference type="RefSeq" id="WP_232334113.1">
    <property type="nucleotide sequence ID" value="NZ_CP069306.1"/>
</dbReference>
<dbReference type="AlphaFoldDB" id="A0AA46P0A3"/>
<protein>
    <submittedName>
        <fullName evidence="1">Uncharacterized protein</fullName>
    </submittedName>
</protein>
<evidence type="ECO:0000313" key="1">
    <source>
        <dbReference type="EMBL" id="UYF93508.1"/>
    </source>
</evidence>
<dbReference type="GeneID" id="83623593"/>
<gene>
    <name evidence="1" type="ORF">OCS65_24235</name>
</gene>
<sequence length="56" mass="6558">MTDTIDAWMQHPTQRWLDMPFLDSLRRWSKGTIPEAEPPVLWTLDRMDEAGVELAC</sequence>
<dbReference type="EMBL" id="CP106982">
    <property type="protein sequence ID" value="UYF93508.1"/>
    <property type="molecule type" value="Genomic_DNA"/>
</dbReference>
<dbReference type="Proteomes" id="UP001163947">
    <property type="component" value="Chromosome"/>
</dbReference>
<reference evidence="1" key="1">
    <citation type="submission" date="2022-09" db="EMBL/GenBank/DDBJ databases">
        <title>The genome sequence of Rhodococcus aetherivorans N1.</title>
        <authorList>
            <person name="Jiang W."/>
        </authorList>
    </citation>
    <scope>NUCLEOTIDE SEQUENCE</scope>
    <source>
        <strain evidence="1">N1</strain>
    </source>
</reference>
<evidence type="ECO:0000313" key="2">
    <source>
        <dbReference type="Proteomes" id="UP001163947"/>
    </source>
</evidence>